<keyword evidence="2 10" id="KW-0812">Transmembrane</keyword>
<dbReference type="InterPro" id="IPR008155">
    <property type="entry name" value="Amyloid_glyco"/>
</dbReference>
<name>A0ABM4B696_HYDVU</name>
<dbReference type="SUPFAM" id="SSF56491">
    <property type="entry name" value="A heparin-binding domain"/>
    <property type="match status" value="1"/>
</dbReference>
<evidence type="ECO:0000256" key="3">
    <source>
        <dbReference type="ARBA" id="ARBA00022729"/>
    </source>
</evidence>
<feature type="domain" description="E1" evidence="12">
    <location>
        <begin position="24"/>
        <end position="188"/>
    </location>
</feature>
<dbReference type="PROSITE" id="PS00319">
    <property type="entry name" value="APP_CUBD"/>
    <property type="match status" value="1"/>
</dbReference>
<reference evidence="14" key="2">
    <citation type="submission" date="2025-08" db="UniProtKB">
        <authorList>
            <consortium name="RefSeq"/>
        </authorList>
    </citation>
    <scope>IDENTIFICATION</scope>
</reference>
<dbReference type="SUPFAM" id="SSF109843">
    <property type="entry name" value="CAPPD, an extracellular domain of amyloid beta A4 protein"/>
    <property type="match status" value="1"/>
</dbReference>
<dbReference type="InterPro" id="IPR008154">
    <property type="entry name" value="Amyloid_glyco_extra"/>
</dbReference>
<dbReference type="InterPro" id="IPR036454">
    <property type="entry name" value="Amyloid_glyco_heparin-bd_sf"/>
</dbReference>
<feature type="coiled-coil region" evidence="8">
    <location>
        <begin position="249"/>
        <end position="302"/>
    </location>
</feature>
<dbReference type="Gene3D" id="3.30.1490.140">
    <property type="entry name" value="Amyloidogenic glycoprotein, copper-binding domain"/>
    <property type="match status" value="1"/>
</dbReference>
<evidence type="ECO:0000256" key="6">
    <source>
        <dbReference type="ARBA" id="ARBA00023157"/>
    </source>
</evidence>
<keyword evidence="7" id="KW-0325">Glycoprotein</keyword>
<evidence type="ECO:0000256" key="2">
    <source>
        <dbReference type="ARBA" id="ARBA00022692"/>
    </source>
</evidence>
<keyword evidence="8" id="KW-0175">Coiled coil</keyword>
<gene>
    <name evidence="14" type="primary">LOC100201890</name>
</gene>
<dbReference type="SMART" id="SM00006">
    <property type="entry name" value="A4_EXTRA"/>
    <property type="match status" value="1"/>
</dbReference>
<dbReference type="InterPro" id="IPR024329">
    <property type="entry name" value="Amyloid_glyco_E2_domain"/>
</dbReference>
<keyword evidence="6" id="KW-1015">Disulfide bond</keyword>
<keyword evidence="4 10" id="KW-1133">Transmembrane helix</keyword>
<dbReference type="InterPro" id="IPR011178">
    <property type="entry name" value="Amyloid_glyco_Cu-bd"/>
</dbReference>
<keyword evidence="5 10" id="KW-0472">Membrane</keyword>
<feature type="signal peptide" evidence="11">
    <location>
        <begin position="1"/>
        <end position="18"/>
    </location>
</feature>
<dbReference type="Pfam" id="PF10515">
    <property type="entry name" value="APP_amyloid"/>
    <property type="match status" value="1"/>
</dbReference>
<dbReference type="Gene3D" id="1.20.120.770">
    <property type="entry name" value="Amyloid precursor protein, E2 domain"/>
    <property type="match status" value="1"/>
</dbReference>
<evidence type="ECO:0000256" key="7">
    <source>
        <dbReference type="ARBA" id="ARBA00023180"/>
    </source>
</evidence>
<evidence type="ECO:0000256" key="10">
    <source>
        <dbReference type="SAM" id="Phobius"/>
    </source>
</evidence>
<feature type="transmembrane region" description="Helical" evidence="10">
    <location>
        <begin position="564"/>
        <end position="588"/>
    </location>
</feature>
<dbReference type="Pfam" id="PF12924">
    <property type="entry name" value="APP_Cu_bd"/>
    <property type="match status" value="1"/>
</dbReference>
<dbReference type="Proteomes" id="UP001652625">
    <property type="component" value="Chromosome 01"/>
</dbReference>
<sequence>MFLSFIFISLILTSIIDGSIIDVLEATNGHEPRVAINCGKVPFYVDLETGSWIADSNGVAVCDADKDEVKRYCQKTYPKLNISNVVEANTAVKFKNWCQPGIQQCSVTKRVVPFRCLVNEYEADALMVPDGCKFDHIHDPELCLTHKEWRRQAQRECSRKYSMKLKDYGILLSCKTDYFTGVEFVCCPKKQDKSQKVASKPKVEEIDNSGFKAAIKNFQQYLPLETKGCDRSNYLTQQTAMEDRHRNQIAAVVDEWDEAERRYNKLKAQDPSAAEEKMKRTLEVFRQTLAALEQESKVEKDRLRAEHADCINTQIAKDKRDAMTGYLNAIEAKPANAEQILKAVRKFIQVCEHDRVHSLRHFEHVRNQNEKKAEALRGELLQHLKDLNKVVNESMALLNYLPEIAEKFGFTGGSVLKPRIDVPTEEDHSHSRVEEIIEEASKKYARTEKPNSERVPTDAIPNDPKLLSKVTSPSENDNTEDEDDDDDDEEEDDDDDDDEDDEELVAVKKLKVQTTVDTNIVDPSTTTVFPQNLALELKSSDEDLVNVVQEESKNNEHHRSKRSVLLTAILGLSCGIVVVMLFVVVALIMRRQRIVKTRVIVSENNDDREHLVKMQKNGFENPTYKFFYF</sequence>
<feature type="region of interest" description="Disordered" evidence="9">
    <location>
        <begin position="440"/>
        <end position="502"/>
    </location>
</feature>
<dbReference type="PANTHER" id="PTHR23103:SF15">
    <property type="entry name" value="AMYLOID-BETA-LIKE PROTEIN"/>
    <property type="match status" value="1"/>
</dbReference>
<keyword evidence="13" id="KW-1185">Reference proteome</keyword>
<feature type="compositionally biased region" description="Acidic residues" evidence="9">
    <location>
        <begin position="477"/>
        <end position="502"/>
    </location>
</feature>
<proteinExistence type="predicted"/>
<dbReference type="InterPro" id="IPR036669">
    <property type="entry name" value="Amyloid_Cu-bd_sf"/>
</dbReference>
<dbReference type="Gene3D" id="3.90.570.10">
    <property type="entry name" value="Amyloidogenic glycoprotein, heparin-binding domain"/>
    <property type="match status" value="1"/>
</dbReference>
<evidence type="ECO:0000313" key="14">
    <source>
        <dbReference type="RefSeq" id="XP_065644365.1"/>
    </source>
</evidence>
<evidence type="ECO:0000256" key="4">
    <source>
        <dbReference type="ARBA" id="ARBA00022989"/>
    </source>
</evidence>
<dbReference type="Pfam" id="PF12925">
    <property type="entry name" value="APP_E2"/>
    <property type="match status" value="1"/>
</dbReference>
<dbReference type="SUPFAM" id="SSF89811">
    <property type="entry name" value="Amyloid beta a4 protein copper binding domain (domain 2)"/>
    <property type="match status" value="1"/>
</dbReference>
<evidence type="ECO:0000256" key="9">
    <source>
        <dbReference type="SAM" id="MobiDB-lite"/>
    </source>
</evidence>
<reference evidence="13" key="1">
    <citation type="submission" date="2025-05" db="UniProtKB">
        <authorList>
            <consortium name="RefSeq"/>
        </authorList>
    </citation>
    <scope>NUCLEOTIDE SEQUENCE [LARGE SCALE GENOMIC DNA]</scope>
</reference>
<dbReference type="InterPro" id="IPR015849">
    <property type="entry name" value="Amyloid_glyco_heparin-bd"/>
</dbReference>
<feature type="chain" id="PRO_5045629332" evidence="11">
    <location>
        <begin position="19"/>
        <end position="629"/>
    </location>
</feature>
<organism evidence="13 14">
    <name type="scientific">Hydra vulgaris</name>
    <name type="common">Hydra</name>
    <name type="synonym">Hydra attenuata</name>
    <dbReference type="NCBI Taxonomy" id="6087"/>
    <lineage>
        <taxon>Eukaryota</taxon>
        <taxon>Metazoa</taxon>
        <taxon>Cnidaria</taxon>
        <taxon>Hydrozoa</taxon>
        <taxon>Hydroidolina</taxon>
        <taxon>Anthoathecata</taxon>
        <taxon>Aplanulata</taxon>
        <taxon>Hydridae</taxon>
        <taxon>Hydra</taxon>
    </lineage>
</organism>
<evidence type="ECO:0000259" key="12">
    <source>
        <dbReference type="SMART" id="SM00006"/>
    </source>
</evidence>
<keyword evidence="3 11" id="KW-0732">Signal</keyword>
<evidence type="ECO:0000256" key="1">
    <source>
        <dbReference type="ARBA" id="ARBA00004479"/>
    </source>
</evidence>
<evidence type="ECO:0000256" key="11">
    <source>
        <dbReference type="SAM" id="SignalP"/>
    </source>
</evidence>
<dbReference type="PANTHER" id="PTHR23103">
    <property type="entry name" value="ALZHEIMER'S DISEASE BETA-AMYLOID RELATED"/>
    <property type="match status" value="1"/>
</dbReference>
<dbReference type="GeneID" id="100201890"/>
<dbReference type="Pfam" id="PF02177">
    <property type="entry name" value="APP_N"/>
    <property type="match status" value="1"/>
</dbReference>
<dbReference type="InterPro" id="IPR036176">
    <property type="entry name" value="E2_sf"/>
</dbReference>
<protein>
    <submittedName>
        <fullName evidence="14">Amyloid-beta-like protein</fullName>
    </submittedName>
</protein>
<evidence type="ECO:0000256" key="5">
    <source>
        <dbReference type="ARBA" id="ARBA00023136"/>
    </source>
</evidence>
<evidence type="ECO:0000313" key="13">
    <source>
        <dbReference type="Proteomes" id="UP001652625"/>
    </source>
</evidence>
<dbReference type="InterPro" id="IPR019543">
    <property type="entry name" value="APP_amyloid_C"/>
</dbReference>
<evidence type="ECO:0000256" key="8">
    <source>
        <dbReference type="SAM" id="Coils"/>
    </source>
</evidence>
<feature type="compositionally biased region" description="Basic and acidic residues" evidence="9">
    <location>
        <begin position="440"/>
        <end position="456"/>
    </location>
</feature>
<dbReference type="InterPro" id="IPR019744">
    <property type="entry name" value="APP_CUBD_CS"/>
</dbReference>
<comment type="subcellular location">
    <subcellularLocation>
        <location evidence="1">Membrane</location>
        <topology evidence="1">Single-pass type I membrane protein</topology>
    </subcellularLocation>
</comment>
<dbReference type="RefSeq" id="XP_065644365.1">
    <property type="nucleotide sequence ID" value="XM_065788293.1"/>
</dbReference>
<dbReference type="PRINTS" id="PR00203">
    <property type="entry name" value="AMYLOIDA4"/>
</dbReference>
<accession>A0ABM4B696</accession>